<dbReference type="AlphaFoldDB" id="A0AAN7JY28"/>
<gene>
    <name evidence="1" type="ORF">SAY87_009019</name>
</gene>
<sequence>MASSLLGPSHIVGYPGLGNPLSSYACSTVGASVCLSVSRSPRTFRHLNPFPSVDGGSSDGSIIPEARLPPPLLFGHLQSELVRLPEELRGKGIDR</sequence>
<dbReference type="EMBL" id="JAXIOK010000014">
    <property type="protein sequence ID" value="KAK4755262.1"/>
    <property type="molecule type" value="Genomic_DNA"/>
</dbReference>
<protein>
    <submittedName>
        <fullName evidence="1">Uncharacterized protein</fullName>
    </submittedName>
</protein>
<organism evidence="1 2">
    <name type="scientific">Trapa incisa</name>
    <dbReference type="NCBI Taxonomy" id="236973"/>
    <lineage>
        <taxon>Eukaryota</taxon>
        <taxon>Viridiplantae</taxon>
        <taxon>Streptophyta</taxon>
        <taxon>Embryophyta</taxon>
        <taxon>Tracheophyta</taxon>
        <taxon>Spermatophyta</taxon>
        <taxon>Magnoliopsida</taxon>
        <taxon>eudicotyledons</taxon>
        <taxon>Gunneridae</taxon>
        <taxon>Pentapetalae</taxon>
        <taxon>rosids</taxon>
        <taxon>malvids</taxon>
        <taxon>Myrtales</taxon>
        <taxon>Lythraceae</taxon>
        <taxon>Trapa</taxon>
    </lineage>
</organism>
<keyword evidence="2" id="KW-1185">Reference proteome</keyword>
<proteinExistence type="predicted"/>
<dbReference type="Proteomes" id="UP001345219">
    <property type="component" value="Chromosome 8"/>
</dbReference>
<name>A0AAN7JY28_9MYRT</name>
<reference evidence="1 2" key="1">
    <citation type="journal article" date="2023" name="Hortic Res">
        <title>Pangenome of water caltrop reveals structural variations and asymmetric subgenome divergence after allopolyploidization.</title>
        <authorList>
            <person name="Zhang X."/>
            <person name="Chen Y."/>
            <person name="Wang L."/>
            <person name="Yuan Y."/>
            <person name="Fang M."/>
            <person name="Shi L."/>
            <person name="Lu R."/>
            <person name="Comes H.P."/>
            <person name="Ma Y."/>
            <person name="Chen Y."/>
            <person name="Huang G."/>
            <person name="Zhou Y."/>
            <person name="Zheng Z."/>
            <person name="Qiu Y."/>
        </authorList>
    </citation>
    <scope>NUCLEOTIDE SEQUENCE [LARGE SCALE GENOMIC DNA]</scope>
    <source>
        <tissue evidence="1">Roots</tissue>
    </source>
</reference>
<accession>A0AAN7JY28</accession>
<comment type="caution">
    <text evidence="1">The sequence shown here is derived from an EMBL/GenBank/DDBJ whole genome shotgun (WGS) entry which is preliminary data.</text>
</comment>
<evidence type="ECO:0000313" key="2">
    <source>
        <dbReference type="Proteomes" id="UP001345219"/>
    </source>
</evidence>
<evidence type="ECO:0000313" key="1">
    <source>
        <dbReference type="EMBL" id="KAK4755262.1"/>
    </source>
</evidence>